<evidence type="ECO:0000259" key="1">
    <source>
        <dbReference type="Pfam" id="PF12697"/>
    </source>
</evidence>
<protein>
    <recommendedName>
        <fullName evidence="1">AB hydrolase-1 domain-containing protein</fullName>
    </recommendedName>
</protein>
<gene>
    <name evidence="2" type="ORF">CUNI_LOCUS10576</name>
</gene>
<dbReference type="PANTHER" id="PTHR46331:SF2">
    <property type="entry name" value="VALACYCLOVIR HYDROLASE"/>
    <property type="match status" value="1"/>
</dbReference>
<dbReference type="GO" id="GO:0017171">
    <property type="term" value="F:serine hydrolase activity"/>
    <property type="evidence" value="ECO:0007669"/>
    <property type="project" value="TreeGrafter"/>
</dbReference>
<accession>A0A8S3ZA00</accession>
<dbReference type="EMBL" id="CAJHNH020001933">
    <property type="protein sequence ID" value="CAG5125018.1"/>
    <property type="molecule type" value="Genomic_DNA"/>
</dbReference>
<dbReference type="Proteomes" id="UP000678393">
    <property type="component" value="Unassembled WGS sequence"/>
</dbReference>
<dbReference type="PANTHER" id="PTHR46331">
    <property type="entry name" value="VALACYCLOVIR HYDROLASE"/>
    <property type="match status" value="1"/>
</dbReference>
<evidence type="ECO:0000313" key="3">
    <source>
        <dbReference type="Proteomes" id="UP000678393"/>
    </source>
</evidence>
<feature type="domain" description="AB hydrolase-1" evidence="1">
    <location>
        <begin position="68"/>
        <end position="282"/>
    </location>
</feature>
<reference evidence="2" key="1">
    <citation type="submission" date="2021-04" db="EMBL/GenBank/DDBJ databases">
        <authorList>
            <consortium name="Molecular Ecology Group"/>
        </authorList>
    </citation>
    <scope>NUCLEOTIDE SEQUENCE</scope>
</reference>
<comment type="caution">
    <text evidence="2">The sequence shown here is derived from an EMBL/GenBank/DDBJ whole genome shotgun (WGS) entry which is preliminary data.</text>
</comment>
<proteinExistence type="predicted"/>
<dbReference type="SUPFAM" id="SSF53474">
    <property type="entry name" value="alpha/beta-Hydrolases"/>
    <property type="match status" value="1"/>
</dbReference>
<keyword evidence="3" id="KW-1185">Reference proteome</keyword>
<dbReference type="AlphaFoldDB" id="A0A8S3ZA00"/>
<evidence type="ECO:0000313" key="2">
    <source>
        <dbReference type="EMBL" id="CAG5125018.1"/>
    </source>
</evidence>
<dbReference type="OrthoDB" id="10028263at2759"/>
<dbReference type="InterPro" id="IPR029058">
    <property type="entry name" value="AB_hydrolase_fold"/>
</dbReference>
<sequence length="303" mass="34261">MAARRIRCVLKHTALFQPPASLSAVIAAANVTSREYSTFKDRVIISAKQQVNGVDFHYEETGTGKHTVLLLPGALGTTRTDFLPQLTGLSASKYRIIALDLRGYGSSRPPDRDWPPMFYHRDADDVAVFMQALNIPRYSVLGWSDGGIVAMILAASNPASVHKLVVWGSNAYISDVDLQLYKNVQNIDDWSPKMKQPFIDVYGEEYFRKQWQGWSQAVLNYTTHRNGDICIDSLHNIQCPTLIVNGVKDPMVSQEHPAFLHKHIANSRVVDFPEGKHNLHLRFHTEFNSLVEQFLDEELLKQE</sequence>
<dbReference type="InterPro" id="IPR000073">
    <property type="entry name" value="AB_hydrolase_1"/>
</dbReference>
<organism evidence="2 3">
    <name type="scientific">Candidula unifasciata</name>
    <dbReference type="NCBI Taxonomy" id="100452"/>
    <lineage>
        <taxon>Eukaryota</taxon>
        <taxon>Metazoa</taxon>
        <taxon>Spiralia</taxon>
        <taxon>Lophotrochozoa</taxon>
        <taxon>Mollusca</taxon>
        <taxon>Gastropoda</taxon>
        <taxon>Heterobranchia</taxon>
        <taxon>Euthyneura</taxon>
        <taxon>Panpulmonata</taxon>
        <taxon>Eupulmonata</taxon>
        <taxon>Stylommatophora</taxon>
        <taxon>Helicina</taxon>
        <taxon>Helicoidea</taxon>
        <taxon>Geomitridae</taxon>
        <taxon>Candidula</taxon>
    </lineage>
</organism>
<dbReference type="PRINTS" id="PR00111">
    <property type="entry name" value="ABHYDROLASE"/>
</dbReference>
<dbReference type="Gene3D" id="3.40.50.1820">
    <property type="entry name" value="alpha/beta hydrolase"/>
    <property type="match status" value="1"/>
</dbReference>
<dbReference type="Pfam" id="PF12697">
    <property type="entry name" value="Abhydrolase_6"/>
    <property type="match status" value="1"/>
</dbReference>
<name>A0A8S3ZA00_9EUPU</name>